<dbReference type="Proteomes" id="UP000053328">
    <property type="component" value="Unassembled WGS sequence"/>
</dbReference>
<accession>A0A0D2BIX9</accession>
<dbReference type="VEuPathDB" id="FungiDB:PV08_02793"/>
<dbReference type="EMBL" id="KN847493">
    <property type="protein sequence ID" value="KIW18505.1"/>
    <property type="molecule type" value="Genomic_DNA"/>
</dbReference>
<reference evidence="1 2" key="1">
    <citation type="submission" date="2015-01" db="EMBL/GenBank/DDBJ databases">
        <title>The Genome Sequence of Exophiala spinifera CBS89968.</title>
        <authorList>
            <consortium name="The Broad Institute Genomics Platform"/>
            <person name="Cuomo C."/>
            <person name="de Hoog S."/>
            <person name="Gorbushina A."/>
            <person name="Stielow B."/>
            <person name="Teixiera M."/>
            <person name="Abouelleil A."/>
            <person name="Chapman S.B."/>
            <person name="Priest M."/>
            <person name="Young S.K."/>
            <person name="Wortman J."/>
            <person name="Nusbaum C."/>
            <person name="Birren B."/>
        </authorList>
    </citation>
    <scope>NUCLEOTIDE SEQUENCE [LARGE SCALE GENOMIC DNA]</scope>
    <source>
        <strain evidence="1 2">CBS 89968</strain>
    </source>
</reference>
<proteinExistence type="predicted"/>
<keyword evidence="2" id="KW-1185">Reference proteome</keyword>
<dbReference type="OrthoDB" id="5030973at2759"/>
<sequence>MDSIAPIELHLEPDTELADADTIPFDAEEIRNCKIVTSVSRARYGKFRQSDACFLVVKVEFLPFYNIRFKYAEIELRLVKPSGLAQGPALPQQPAVAAYAPKRWQGVQAAKNIQKSIHTGVNTGIATQAVTGVSAGAEAGVDHTVQYAEMRRAWVESELEQTMVTWRLCENDVTHEGIPKPFLGAVIVSATDSVAIRMRYYVKLSKSVNPLSWTAGHARMSKPLTLDRATIGQGLGPDVEGIGAMEQDTFKLEDFAPTNWTL</sequence>
<gene>
    <name evidence="1" type="ORF">PV08_02793</name>
</gene>
<dbReference type="AlphaFoldDB" id="A0A0D2BIX9"/>
<evidence type="ECO:0000313" key="1">
    <source>
        <dbReference type="EMBL" id="KIW18505.1"/>
    </source>
</evidence>
<dbReference type="RefSeq" id="XP_016238721.1">
    <property type="nucleotide sequence ID" value="XM_016377151.1"/>
</dbReference>
<name>A0A0D2BIX9_9EURO</name>
<evidence type="ECO:0000313" key="2">
    <source>
        <dbReference type="Proteomes" id="UP000053328"/>
    </source>
</evidence>
<protein>
    <submittedName>
        <fullName evidence="1">Uncharacterized protein</fullName>
    </submittedName>
</protein>
<dbReference type="HOGENOM" id="CLU_092859_0_0_1"/>
<organism evidence="1 2">
    <name type="scientific">Exophiala spinifera</name>
    <dbReference type="NCBI Taxonomy" id="91928"/>
    <lineage>
        <taxon>Eukaryota</taxon>
        <taxon>Fungi</taxon>
        <taxon>Dikarya</taxon>
        <taxon>Ascomycota</taxon>
        <taxon>Pezizomycotina</taxon>
        <taxon>Eurotiomycetes</taxon>
        <taxon>Chaetothyriomycetidae</taxon>
        <taxon>Chaetothyriales</taxon>
        <taxon>Herpotrichiellaceae</taxon>
        <taxon>Exophiala</taxon>
    </lineage>
</organism>
<dbReference type="GeneID" id="27329876"/>